<proteinExistence type="predicted"/>
<feature type="region of interest" description="Disordered" evidence="1">
    <location>
        <begin position="1"/>
        <end position="21"/>
    </location>
</feature>
<name>A0A514D728_9VIRU</name>
<dbReference type="EMBL" id="MN034784">
    <property type="protein sequence ID" value="QDH89377.1"/>
    <property type="molecule type" value="Genomic_RNA"/>
</dbReference>
<evidence type="ECO:0000313" key="2">
    <source>
        <dbReference type="EMBL" id="QDH89377.1"/>
    </source>
</evidence>
<gene>
    <name evidence="2" type="ORF">H3Bulk411627_000002</name>
</gene>
<sequence>MSTKNTSKGKVGSRRNDVEPLPPLSIEKARALAFAFIPRDVSALLAPAWINQSGLKVSEADRSLIVNLHLEDEVLREWRETAE</sequence>
<evidence type="ECO:0000256" key="1">
    <source>
        <dbReference type="SAM" id="MobiDB-lite"/>
    </source>
</evidence>
<protein>
    <submittedName>
        <fullName evidence="2">Uncharacterized protein</fullName>
    </submittedName>
</protein>
<accession>A0A514D728</accession>
<reference evidence="2" key="1">
    <citation type="submission" date="2019-05" db="EMBL/GenBank/DDBJ databases">
        <title>Metatranscriptomic reconstruction reveals RNA viruses with the potential to shape carbon cycling in soil.</title>
        <authorList>
            <person name="Starr E.P."/>
            <person name="Nuccio E."/>
            <person name="Pett-Ridge J."/>
            <person name="Banfield J.F."/>
            <person name="Firestone M.K."/>
        </authorList>
    </citation>
    <scope>NUCLEOTIDE SEQUENCE</scope>
    <source>
        <strain evidence="2">H3_Bulk_41_scaffold_1627</strain>
    </source>
</reference>
<organism evidence="2">
    <name type="scientific">Leviviridae sp</name>
    <dbReference type="NCBI Taxonomy" id="2027243"/>
    <lineage>
        <taxon>Viruses</taxon>
        <taxon>Riboviria</taxon>
        <taxon>Orthornavirae</taxon>
        <taxon>Lenarviricota</taxon>
        <taxon>Leviviricetes</taxon>
        <taxon>Norzivirales</taxon>
        <taxon>Fiersviridae</taxon>
    </lineage>
</organism>